<keyword evidence="2" id="KW-0812">Transmembrane</keyword>
<dbReference type="InterPro" id="IPR029787">
    <property type="entry name" value="Nucleotide_cyclase"/>
</dbReference>
<dbReference type="PROSITE" id="PS50883">
    <property type="entry name" value="EAL"/>
    <property type="match status" value="1"/>
</dbReference>
<dbReference type="InterPro" id="IPR043128">
    <property type="entry name" value="Rev_trsase/Diguanyl_cyclase"/>
</dbReference>
<dbReference type="Gene3D" id="3.20.20.450">
    <property type="entry name" value="EAL domain"/>
    <property type="match status" value="1"/>
</dbReference>
<feature type="transmembrane region" description="Helical" evidence="2">
    <location>
        <begin position="187"/>
        <end position="207"/>
    </location>
</feature>
<evidence type="ECO:0000259" key="4">
    <source>
        <dbReference type="PROSITE" id="PS50887"/>
    </source>
</evidence>
<evidence type="ECO:0000259" key="3">
    <source>
        <dbReference type="PROSITE" id="PS50883"/>
    </source>
</evidence>
<keyword evidence="2" id="KW-1133">Transmembrane helix</keyword>
<dbReference type="PROSITE" id="PS50887">
    <property type="entry name" value="GGDEF"/>
    <property type="match status" value="1"/>
</dbReference>
<feature type="transmembrane region" description="Helical" evidence="2">
    <location>
        <begin position="288"/>
        <end position="306"/>
    </location>
</feature>
<proteinExistence type="predicted"/>
<name>A0A021VYN2_9CELL</name>
<dbReference type="RefSeq" id="WP_052022212.1">
    <property type="nucleotide sequence ID" value="NZ_AXCW01000004.1"/>
</dbReference>
<dbReference type="InterPro" id="IPR035919">
    <property type="entry name" value="EAL_sf"/>
</dbReference>
<reference evidence="5 6" key="1">
    <citation type="submission" date="2014-01" db="EMBL/GenBank/DDBJ databases">
        <title>Actinotalea ferrariae CF5-4.</title>
        <authorList>
            <person name="Chen F."/>
            <person name="Li Y."/>
            <person name="Wang G."/>
        </authorList>
    </citation>
    <scope>NUCLEOTIDE SEQUENCE [LARGE SCALE GENOMIC DNA]</scope>
    <source>
        <strain evidence="5 6">CF5-4</strain>
    </source>
</reference>
<feature type="domain" description="EAL" evidence="3">
    <location>
        <begin position="495"/>
        <end position="747"/>
    </location>
</feature>
<dbReference type="EMBL" id="AXCW01000004">
    <property type="protein sequence ID" value="EYR65120.1"/>
    <property type="molecule type" value="Genomic_DNA"/>
</dbReference>
<dbReference type="SUPFAM" id="SSF55073">
    <property type="entry name" value="Nucleotide cyclase"/>
    <property type="match status" value="1"/>
</dbReference>
<organism evidence="5 6">
    <name type="scientific">Actinotalea ferrariae CF5-4</name>
    <dbReference type="NCBI Taxonomy" id="948458"/>
    <lineage>
        <taxon>Bacteria</taxon>
        <taxon>Bacillati</taxon>
        <taxon>Actinomycetota</taxon>
        <taxon>Actinomycetes</taxon>
        <taxon>Micrococcales</taxon>
        <taxon>Cellulomonadaceae</taxon>
        <taxon>Actinotalea</taxon>
    </lineage>
</organism>
<feature type="transmembrane region" description="Helical" evidence="2">
    <location>
        <begin position="31"/>
        <end position="51"/>
    </location>
</feature>
<feature type="transmembrane region" description="Helical" evidence="2">
    <location>
        <begin position="257"/>
        <end position="276"/>
    </location>
</feature>
<evidence type="ECO:0000256" key="1">
    <source>
        <dbReference type="SAM" id="MobiDB-lite"/>
    </source>
</evidence>
<dbReference type="InterPro" id="IPR000160">
    <property type="entry name" value="GGDEF_dom"/>
</dbReference>
<dbReference type="SMART" id="SM00052">
    <property type="entry name" value="EAL"/>
    <property type="match status" value="1"/>
</dbReference>
<dbReference type="SUPFAM" id="SSF141868">
    <property type="entry name" value="EAL domain-like"/>
    <property type="match status" value="1"/>
</dbReference>
<feature type="transmembrane region" description="Helical" evidence="2">
    <location>
        <begin position="219"/>
        <end position="236"/>
    </location>
</feature>
<dbReference type="PANTHER" id="PTHR33121">
    <property type="entry name" value="CYCLIC DI-GMP PHOSPHODIESTERASE PDEF"/>
    <property type="match status" value="1"/>
</dbReference>
<dbReference type="GO" id="GO:0071111">
    <property type="term" value="F:cyclic-guanylate-specific phosphodiesterase activity"/>
    <property type="evidence" value="ECO:0007669"/>
    <property type="project" value="InterPro"/>
</dbReference>
<accession>A0A021VYN2</accession>
<protein>
    <submittedName>
        <fullName evidence="5">Diguanylate cyclase</fullName>
    </submittedName>
</protein>
<dbReference type="NCBIfam" id="TIGR00254">
    <property type="entry name" value="GGDEF"/>
    <property type="match status" value="1"/>
</dbReference>
<gene>
    <name evidence="5" type="ORF">N866_13140</name>
</gene>
<feature type="domain" description="GGDEF" evidence="4">
    <location>
        <begin position="354"/>
        <end position="486"/>
    </location>
</feature>
<feature type="region of interest" description="Disordered" evidence="1">
    <location>
        <begin position="752"/>
        <end position="806"/>
    </location>
</feature>
<evidence type="ECO:0000313" key="6">
    <source>
        <dbReference type="Proteomes" id="UP000019753"/>
    </source>
</evidence>
<dbReference type="Pfam" id="PF00990">
    <property type="entry name" value="GGDEF"/>
    <property type="match status" value="1"/>
</dbReference>
<dbReference type="OrthoDB" id="23692at2"/>
<sequence length="806" mass="86519">MLRSAWIVHLCVGVLLVLAQGLAPAGPLSDALYLATVLLALGAIVVGVRLHRPARRRGWVLLGVGLALWMTGDLVWGGLEAALGGDAPRLPVDLLYLVGYVPVVAGLWQLAPRRSQARSVIAVLDALIVTSAVTTVLWVVVVQPSWTQPGVALAERLSGVLYPAADAFVLAYLVHLLLIARRRDASLLLLTTGFVTVLLGDALLQVLRVQSETWADARVLETAWLVSYVLCAAAALHPDMVRVGAPRVPGTTSDGSTLRVAYLAGSTLLLPAILLVESALGVPVHGTTVGLFSVVVIGLLAARLVLMIRRMEQQARHLLRLADTDFLTGLLNRRRFVHHVSVLTGQLRRHERQQPAALLVVGLSRFTEVNETLGHRIGDDLLRAVAVRLSEHRCEDAVLARLGGDVFGILLPGGHTEERALGCAEQVMALLRRPFVVSDLGVDLQGGVGVVLTPQDGVDPAELLHKADIAMSAARERTEHVARYDPAMEVGGALAPELMAQLGDALEDGQLVVHYQPQISLCTGEVVGAEALVRWQHPVHGLLAPGAFVPAAERTGQVRPLTRFVLDAALAQCARWQACGPYTVAVNLSVRNLLDPRIVDDVREAVERHGVDPGRVELEITETSAMVDREKSAQALRALHELGVVLSIDDYGTGYGSLAYLQELPVSRLKIDRSFVAGLRGDEASEAIVRSVVELSQRLGLSVVAEGIEDDETLLTLRDMHCDFAQGYGIARPVPPERLTAVTQEIRERLPSRLGARPAPPPQPSSPGAQVPQPRPEPQPAPSWTYPHGARRTRPNGGTGPSTGGR</sequence>
<dbReference type="AlphaFoldDB" id="A0A021VYN2"/>
<feature type="transmembrane region" description="Helical" evidence="2">
    <location>
        <begin position="160"/>
        <end position="180"/>
    </location>
</feature>
<evidence type="ECO:0000256" key="2">
    <source>
        <dbReference type="SAM" id="Phobius"/>
    </source>
</evidence>
<comment type="caution">
    <text evidence="5">The sequence shown here is derived from an EMBL/GenBank/DDBJ whole genome shotgun (WGS) entry which is preliminary data.</text>
</comment>
<feature type="compositionally biased region" description="Gly residues" evidence="1">
    <location>
        <begin position="797"/>
        <end position="806"/>
    </location>
</feature>
<dbReference type="PANTHER" id="PTHR33121:SF70">
    <property type="entry name" value="SIGNALING PROTEIN YKOW"/>
    <property type="match status" value="1"/>
</dbReference>
<evidence type="ECO:0000313" key="5">
    <source>
        <dbReference type="EMBL" id="EYR65120.1"/>
    </source>
</evidence>
<feature type="transmembrane region" description="Helical" evidence="2">
    <location>
        <begin position="58"/>
        <end position="78"/>
    </location>
</feature>
<dbReference type="CDD" id="cd01949">
    <property type="entry name" value="GGDEF"/>
    <property type="match status" value="1"/>
</dbReference>
<dbReference type="Gene3D" id="3.30.70.270">
    <property type="match status" value="1"/>
</dbReference>
<dbReference type="CDD" id="cd01948">
    <property type="entry name" value="EAL"/>
    <property type="match status" value="1"/>
</dbReference>
<keyword evidence="2" id="KW-0472">Membrane</keyword>
<dbReference type="SMART" id="SM00267">
    <property type="entry name" value="GGDEF"/>
    <property type="match status" value="1"/>
</dbReference>
<keyword evidence="6" id="KW-1185">Reference proteome</keyword>
<feature type="transmembrane region" description="Helical" evidence="2">
    <location>
        <begin position="90"/>
        <end position="108"/>
    </location>
</feature>
<dbReference type="InterPro" id="IPR050706">
    <property type="entry name" value="Cyclic-di-GMP_PDE-like"/>
</dbReference>
<dbReference type="Proteomes" id="UP000019753">
    <property type="component" value="Unassembled WGS sequence"/>
</dbReference>
<dbReference type="Pfam" id="PF00563">
    <property type="entry name" value="EAL"/>
    <property type="match status" value="1"/>
</dbReference>
<dbReference type="InterPro" id="IPR001633">
    <property type="entry name" value="EAL_dom"/>
</dbReference>
<feature type="transmembrane region" description="Helical" evidence="2">
    <location>
        <begin position="120"/>
        <end position="140"/>
    </location>
</feature>